<dbReference type="GO" id="GO:0003723">
    <property type="term" value="F:RNA binding"/>
    <property type="evidence" value="ECO:0007669"/>
    <property type="project" value="UniProtKB-UniRule"/>
</dbReference>
<keyword evidence="6" id="KW-1185">Reference proteome</keyword>
<dbReference type="PROSITE" id="PS50084">
    <property type="entry name" value="KH_TYPE_1"/>
    <property type="match status" value="2"/>
</dbReference>
<dbReference type="AlphaFoldDB" id="A0A9D4UCA1"/>
<dbReference type="SUPFAM" id="SSF54791">
    <property type="entry name" value="Eukaryotic type KH-domain (KH-domain type I)"/>
    <property type="match status" value="2"/>
</dbReference>
<evidence type="ECO:0000313" key="4">
    <source>
        <dbReference type="EMBL" id="KAI5065145.1"/>
    </source>
</evidence>
<dbReference type="InterPro" id="IPR004087">
    <property type="entry name" value="KH_dom"/>
</dbReference>
<feature type="domain" description="K Homology" evidence="3">
    <location>
        <begin position="123"/>
        <end position="190"/>
    </location>
</feature>
<protein>
    <recommendedName>
        <fullName evidence="3">K Homology domain-containing protein</fullName>
    </recommendedName>
</protein>
<dbReference type="Pfam" id="PF00013">
    <property type="entry name" value="KH_1"/>
    <property type="match status" value="2"/>
</dbReference>
<evidence type="ECO:0000256" key="2">
    <source>
        <dbReference type="PROSITE-ProRule" id="PRU00117"/>
    </source>
</evidence>
<keyword evidence="2" id="KW-0694">RNA-binding</keyword>
<sequence length="191" mass="20947">MEGYCGLSGKHALHEDDAAVRNGRQKKPAQAEETEYRILCPVWQDCSLIGKGGSTIKALRTECRSKIKVEDPVSGSGERVVLISSSADQLREQGYHVCAAQEALFKVHARITEADDDDDEPPQPVYVRLLVPKSHIGCLLGKGGKIIEQMRKEIGAQIRILPKEQQPPSVGYTDELVQVTGDAALVRKALF</sequence>
<keyword evidence="1" id="KW-0677">Repeat</keyword>
<organism evidence="4 6">
    <name type="scientific">Adiantum capillus-veneris</name>
    <name type="common">Maidenhair fern</name>
    <dbReference type="NCBI Taxonomy" id="13818"/>
    <lineage>
        <taxon>Eukaryota</taxon>
        <taxon>Viridiplantae</taxon>
        <taxon>Streptophyta</taxon>
        <taxon>Embryophyta</taxon>
        <taxon>Tracheophyta</taxon>
        <taxon>Polypodiopsida</taxon>
        <taxon>Polypodiidae</taxon>
        <taxon>Polypodiales</taxon>
        <taxon>Pteridineae</taxon>
        <taxon>Pteridaceae</taxon>
        <taxon>Vittarioideae</taxon>
        <taxon>Adiantum</taxon>
    </lineage>
</organism>
<evidence type="ECO:0000256" key="1">
    <source>
        <dbReference type="ARBA" id="ARBA00022737"/>
    </source>
</evidence>
<dbReference type="EMBL" id="JABFUD020000019">
    <property type="protein sequence ID" value="KAI5065145.1"/>
    <property type="molecule type" value="Genomic_DNA"/>
</dbReference>
<gene>
    <name evidence="4" type="ORF">GOP47_0019840</name>
    <name evidence="5" type="ORF">GOP47_0020337</name>
</gene>
<evidence type="ECO:0000313" key="5">
    <source>
        <dbReference type="EMBL" id="KAI5065642.1"/>
    </source>
</evidence>
<dbReference type="OrthoDB" id="1937934at2759"/>
<reference evidence="4" key="1">
    <citation type="submission" date="2021-01" db="EMBL/GenBank/DDBJ databases">
        <title>Adiantum capillus-veneris genome.</title>
        <authorList>
            <person name="Fang Y."/>
            <person name="Liao Q."/>
        </authorList>
    </citation>
    <scope>NUCLEOTIDE SEQUENCE</scope>
    <source>
        <strain evidence="4">H3</strain>
        <tissue evidence="4">Leaf</tissue>
    </source>
</reference>
<dbReference type="Gene3D" id="3.30.310.210">
    <property type="match status" value="1"/>
</dbReference>
<comment type="caution">
    <text evidence="4">The sequence shown here is derived from an EMBL/GenBank/DDBJ whole genome shotgun (WGS) entry which is preliminary data.</text>
</comment>
<name>A0A9D4UCA1_ADICA</name>
<dbReference type="EMBL" id="JABFUD020000019">
    <property type="protein sequence ID" value="KAI5065642.1"/>
    <property type="molecule type" value="Genomic_DNA"/>
</dbReference>
<dbReference type="CDD" id="cd22460">
    <property type="entry name" value="KH-I_PEPPER_rpt2_like"/>
    <property type="match status" value="1"/>
</dbReference>
<dbReference type="PANTHER" id="PTHR10288">
    <property type="entry name" value="KH DOMAIN CONTAINING RNA BINDING PROTEIN"/>
    <property type="match status" value="1"/>
</dbReference>
<dbReference type="Proteomes" id="UP000886520">
    <property type="component" value="Chromosome 19"/>
</dbReference>
<evidence type="ECO:0000313" key="6">
    <source>
        <dbReference type="Proteomes" id="UP000886520"/>
    </source>
</evidence>
<feature type="domain" description="K Homology" evidence="3">
    <location>
        <begin position="32"/>
        <end position="102"/>
    </location>
</feature>
<dbReference type="CDD" id="cd22459">
    <property type="entry name" value="KH-I_PEPPER_rpt1_like"/>
    <property type="match status" value="1"/>
</dbReference>
<dbReference type="SMART" id="SM00322">
    <property type="entry name" value="KH"/>
    <property type="match status" value="2"/>
</dbReference>
<evidence type="ECO:0000259" key="3">
    <source>
        <dbReference type="SMART" id="SM00322"/>
    </source>
</evidence>
<dbReference type="InterPro" id="IPR036612">
    <property type="entry name" value="KH_dom_type_1_sf"/>
</dbReference>
<dbReference type="InterPro" id="IPR004088">
    <property type="entry name" value="KH_dom_type_1"/>
</dbReference>
<accession>A0A9D4UCA1</accession>
<proteinExistence type="predicted"/>